<keyword evidence="8 12" id="KW-1133">Transmembrane helix</keyword>
<accession>A0AB40CC49</accession>
<dbReference type="SMART" id="SM00369">
    <property type="entry name" value="LRR_TYP"/>
    <property type="match status" value="3"/>
</dbReference>
<keyword evidence="11" id="KW-0325">Glycoprotein</keyword>
<organism evidence="15 16">
    <name type="scientific">Dioscorea cayennensis subsp. rotundata</name>
    <name type="common">White Guinea yam</name>
    <name type="synonym">Dioscorea rotundata</name>
    <dbReference type="NCBI Taxonomy" id="55577"/>
    <lineage>
        <taxon>Eukaryota</taxon>
        <taxon>Viridiplantae</taxon>
        <taxon>Streptophyta</taxon>
        <taxon>Embryophyta</taxon>
        <taxon>Tracheophyta</taxon>
        <taxon>Spermatophyta</taxon>
        <taxon>Magnoliopsida</taxon>
        <taxon>Liliopsida</taxon>
        <taxon>Dioscoreales</taxon>
        <taxon>Dioscoreaceae</taxon>
        <taxon>Dioscorea</taxon>
    </lineage>
</organism>
<dbReference type="Pfam" id="PF00069">
    <property type="entry name" value="Pkinase"/>
    <property type="match status" value="1"/>
</dbReference>
<dbReference type="InterPro" id="IPR000719">
    <property type="entry name" value="Prot_kinase_dom"/>
</dbReference>
<evidence type="ECO:0000313" key="15">
    <source>
        <dbReference type="Proteomes" id="UP001515500"/>
    </source>
</evidence>
<keyword evidence="3 12" id="KW-0812">Transmembrane</keyword>
<keyword evidence="6" id="KW-0547">Nucleotide-binding</keyword>
<dbReference type="SUPFAM" id="SSF56112">
    <property type="entry name" value="Protein kinase-like (PK-like)"/>
    <property type="match status" value="1"/>
</dbReference>
<feature type="domain" description="Protein kinase" evidence="14">
    <location>
        <begin position="573"/>
        <end position="857"/>
    </location>
</feature>
<keyword evidence="15" id="KW-1185">Reference proteome</keyword>
<evidence type="ECO:0000256" key="7">
    <source>
        <dbReference type="ARBA" id="ARBA00022840"/>
    </source>
</evidence>
<reference evidence="16" key="1">
    <citation type="submission" date="2025-08" db="UniProtKB">
        <authorList>
            <consortium name="RefSeq"/>
        </authorList>
    </citation>
    <scope>IDENTIFICATION</scope>
</reference>
<dbReference type="PANTHER" id="PTHR48056:SF13">
    <property type="entry name" value="PROTEIN KINASE DOMAIN-CONTAINING PROTEIN"/>
    <property type="match status" value="1"/>
</dbReference>
<evidence type="ECO:0000256" key="11">
    <source>
        <dbReference type="ARBA" id="ARBA00023180"/>
    </source>
</evidence>
<feature type="transmembrane region" description="Helical" evidence="12">
    <location>
        <begin position="494"/>
        <end position="517"/>
    </location>
</feature>
<evidence type="ECO:0000256" key="13">
    <source>
        <dbReference type="SAM" id="SignalP"/>
    </source>
</evidence>
<dbReference type="Pfam" id="PF13855">
    <property type="entry name" value="LRR_8"/>
    <property type="match status" value="2"/>
</dbReference>
<dbReference type="GO" id="GO:0016020">
    <property type="term" value="C:membrane"/>
    <property type="evidence" value="ECO:0007669"/>
    <property type="project" value="UniProtKB-SubCell"/>
</dbReference>
<dbReference type="Pfam" id="PF00560">
    <property type="entry name" value="LRR_1"/>
    <property type="match status" value="1"/>
</dbReference>
<protein>
    <submittedName>
        <fullName evidence="16">LOW QUALITY PROTEIN: probable LRR receptor-like serine/threonine-protein kinase At1g12460</fullName>
    </submittedName>
</protein>
<dbReference type="InterPro" id="IPR003591">
    <property type="entry name" value="Leu-rich_rpt_typical-subtyp"/>
</dbReference>
<feature type="chain" id="PRO_5044244351" evidence="13">
    <location>
        <begin position="27"/>
        <end position="861"/>
    </location>
</feature>
<evidence type="ECO:0000256" key="5">
    <source>
        <dbReference type="ARBA" id="ARBA00022737"/>
    </source>
</evidence>
<evidence type="ECO:0000256" key="8">
    <source>
        <dbReference type="ARBA" id="ARBA00022989"/>
    </source>
</evidence>
<dbReference type="PROSITE" id="PS50011">
    <property type="entry name" value="PROTEIN_KINASE_DOM"/>
    <property type="match status" value="1"/>
</dbReference>
<keyword evidence="10" id="KW-0675">Receptor</keyword>
<dbReference type="GO" id="GO:0004672">
    <property type="term" value="F:protein kinase activity"/>
    <property type="evidence" value="ECO:0007669"/>
    <property type="project" value="InterPro"/>
</dbReference>
<dbReference type="FunFam" id="1.10.510.10:FF:000267">
    <property type="entry name" value="probable LRR receptor-like serine/threonine-protein kinase IRK"/>
    <property type="match status" value="1"/>
</dbReference>
<keyword evidence="5" id="KW-0677">Repeat</keyword>
<dbReference type="GO" id="GO:0005524">
    <property type="term" value="F:ATP binding"/>
    <property type="evidence" value="ECO:0007669"/>
    <property type="project" value="UniProtKB-KW"/>
</dbReference>
<dbReference type="FunFam" id="3.30.200.20:FF:000450">
    <property type="entry name" value="Putative LRR receptor-like serine/threonine-protein kinase"/>
    <property type="match status" value="1"/>
</dbReference>
<keyword evidence="4 13" id="KW-0732">Signal</keyword>
<dbReference type="InterPro" id="IPR011009">
    <property type="entry name" value="Kinase-like_dom_sf"/>
</dbReference>
<dbReference type="SUPFAM" id="SSF52058">
    <property type="entry name" value="L domain-like"/>
    <property type="match status" value="2"/>
</dbReference>
<evidence type="ECO:0000256" key="4">
    <source>
        <dbReference type="ARBA" id="ARBA00022729"/>
    </source>
</evidence>
<evidence type="ECO:0000256" key="9">
    <source>
        <dbReference type="ARBA" id="ARBA00023136"/>
    </source>
</evidence>
<gene>
    <name evidence="16" type="primary">LOC120275064</name>
</gene>
<dbReference type="InterPro" id="IPR050647">
    <property type="entry name" value="Plant_LRR-RLKs"/>
</dbReference>
<evidence type="ECO:0000256" key="1">
    <source>
        <dbReference type="ARBA" id="ARBA00004479"/>
    </source>
</evidence>
<dbReference type="GeneID" id="120275064"/>
<dbReference type="PANTHER" id="PTHR48056">
    <property type="entry name" value="LRR RECEPTOR-LIKE SERINE/THREONINE-PROTEIN KINASE-RELATED"/>
    <property type="match status" value="1"/>
</dbReference>
<keyword evidence="9 12" id="KW-0472">Membrane</keyword>
<dbReference type="GO" id="GO:0033612">
    <property type="term" value="F:receptor serine/threonine kinase binding"/>
    <property type="evidence" value="ECO:0007669"/>
    <property type="project" value="TreeGrafter"/>
</dbReference>
<dbReference type="Gene3D" id="3.80.10.10">
    <property type="entry name" value="Ribonuclease Inhibitor"/>
    <property type="match status" value="2"/>
</dbReference>
<dbReference type="FunFam" id="3.80.10.10:FF:000095">
    <property type="entry name" value="LRR receptor-like serine/threonine-protein kinase GSO1"/>
    <property type="match status" value="2"/>
</dbReference>
<proteinExistence type="predicted"/>
<keyword evidence="7" id="KW-0067">ATP-binding</keyword>
<evidence type="ECO:0000259" key="14">
    <source>
        <dbReference type="PROSITE" id="PS50011"/>
    </source>
</evidence>
<sequence length="861" mass="92888">MIPFSLLCLLLLFFFFFFFFLCPVLSATEAEKQALLDFRSSITDDPFGALASWVASADPCVFSGVLCNTAGSVERVILHEKNLTGDLPTAADSLSRLPFLNTLSLPGNRFSGFIPSSLAGIVGLRKVNLSRNVLSGQVPAFLGDLPNLRLLDLSSNSFSGEIPSAIFKNCFRTRYFSFARNLLSGLVPASISNCLRLEGFDLAFNNLSGGFPPAACAPPGITVILLSGNSLSGTVADKIVGCQSLERLDLSLNSFSGNGPFELLGLKNLSFFNISFNEFQGEIPEVGVCAERLERVDASGNQFTGGIPRSIANCRALRILNLGQNRLNESIPATIGGIEWLQMLDLHDLRLTGEIPATLGQCRFLLKMNLSGNKLEGSIPDVFFNITALEVLDLHRNKLNGSIPVSIGALKGLEFLDLSENSIGGEIPSSLLNITMLSHFNVSYNNLIGTIPSTLVKFGVDAFSHNPGLCGPPLNNNCQSNAGSKRTRFLSNTAIVAIVAAALILAGVCVITVMNIIAQRRRSGRREEEILVSESTTPPASNGSNVIIGKLVLFSKSLPTRYEDWEAGTKALLDKDCIIGGGSIGTVYKASVEGGISIAVKKLETLGTIRNQEEFEHEIGRLGGLSHPNLVQVQGYYWSSTMQLILSDYIPNGNLYQHLHGIRGSGSSSGGVRGDLFWSRRFSIALGTARALAYLHHDCQPPILHLNIKSTNILLDEKYEAKLSDYGLGKLLPILGRNYALSKFHSAVGYVAPELASQSMSYSDKCDVYSFGVVLLEIVTGRKLVDSPGAAEVVVLHDFVRRVLEDGSASDCFDRSLTGGFQEAELVQVLKLGLICTADAPSRRPSMAEVVQFLESIKNNS</sequence>
<evidence type="ECO:0000256" key="2">
    <source>
        <dbReference type="ARBA" id="ARBA00022614"/>
    </source>
</evidence>
<dbReference type="InterPro" id="IPR013210">
    <property type="entry name" value="LRR_N_plant-typ"/>
</dbReference>
<name>A0AB40CC49_DIOCR</name>
<dbReference type="Gene3D" id="1.10.510.10">
    <property type="entry name" value="Transferase(Phosphotransferase) domain 1"/>
    <property type="match status" value="1"/>
</dbReference>
<evidence type="ECO:0000256" key="3">
    <source>
        <dbReference type="ARBA" id="ARBA00022692"/>
    </source>
</evidence>
<dbReference type="CDD" id="cd14066">
    <property type="entry name" value="STKc_IRAK"/>
    <property type="match status" value="1"/>
</dbReference>
<comment type="subcellular location">
    <subcellularLocation>
        <location evidence="1">Membrane</location>
        <topology evidence="1">Single-pass type I membrane protein</topology>
    </subcellularLocation>
</comment>
<dbReference type="AlphaFoldDB" id="A0AB40CC49"/>
<dbReference type="InterPro" id="IPR032675">
    <property type="entry name" value="LRR_dom_sf"/>
</dbReference>
<dbReference type="Gene3D" id="3.30.200.20">
    <property type="entry name" value="Phosphorylase Kinase, domain 1"/>
    <property type="match status" value="1"/>
</dbReference>
<evidence type="ECO:0000256" key="6">
    <source>
        <dbReference type="ARBA" id="ARBA00022741"/>
    </source>
</evidence>
<evidence type="ECO:0000313" key="16">
    <source>
        <dbReference type="RefSeq" id="XP_039137486.1"/>
    </source>
</evidence>
<keyword evidence="2" id="KW-0433">Leucine-rich repeat</keyword>
<evidence type="ECO:0000256" key="10">
    <source>
        <dbReference type="ARBA" id="ARBA00023170"/>
    </source>
</evidence>
<dbReference type="Proteomes" id="UP001515500">
    <property type="component" value="Chromosome 14"/>
</dbReference>
<evidence type="ECO:0000256" key="12">
    <source>
        <dbReference type="SAM" id="Phobius"/>
    </source>
</evidence>
<dbReference type="RefSeq" id="XP_039137486.1">
    <property type="nucleotide sequence ID" value="XM_039281552.1"/>
</dbReference>
<dbReference type="Pfam" id="PF08263">
    <property type="entry name" value="LRRNT_2"/>
    <property type="match status" value="1"/>
</dbReference>
<dbReference type="InterPro" id="IPR001611">
    <property type="entry name" value="Leu-rich_rpt"/>
</dbReference>
<feature type="signal peptide" evidence="13">
    <location>
        <begin position="1"/>
        <end position="26"/>
    </location>
</feature>